<evidence type="ECO:0008006" key="8">
    <source>
        <dbReference type="Google" id="ProtNLM"/>
    </source>
</evidence>
<feature type="transmembrane region" description="Helical" evidence="5">
    <location>
        <begin position="88"/>
        <end position="105"/>
    </location>
</feature>
<keyword evidence="2 5" id="KW-0812">Transmembrane</keyword>
<dbReference type="RefSeq" id="WP_012697943.1">
    <property type="nucleotide sequence ID" value="NC_012559.1"/>
</dbReference>
<comment type="subcellular location">
    <subcellularLocation>
        <location evidence="1">Membrane</location>
        <topology evidence="1">Multi-pass membrane protein</topology>
    </subcellularLocation>
</comment>
<evidence type="ECO:0000313" key="7">
    <source>
        <dbReference type="Proteomes" id="UP000002010"/>
    </source>
</evidence>
<dbReference type="AlphaFoldDB" id="C1DBQ4"/>
<evidence type="ECO:0000256" key="4">
    <source>
        <dbReference type="ARBA" id="ARBA00023136"/>
    </source>
</evidence>
<organism evidence="6 7">
    <name type="scientific">Laribacter hongkongensis (strain HLHK9)</name>
    <dbReference type="NCBI Taxonomy" id="557598"/>
    <lineage>
        <taxon>Bacteria</taxon>
        <taxon>Pseudomonadati</taxon>
        <taxon>Pseudomonadota</taxon>
        <taxon>Betaproteobacteria</taxon>
        <taxon>Neisseriales</taxon>
        <taxon>Aquaspirillaceae</taxon>
        <taxon>Laribacter</taxon>
    </lineage>
</organism>
<dbReference type="GO" id="GO:0016020">
    <property type="term" value="C:membrane"/>
    <property type="evidence" value="ECO:0007669"/>
    <property type="project" value="UniProtKB-SubCell"/>
</dbReference>
<dbReference type="eggNOG" id="COG4270">
    <property type="taxonomic scope" value="Bacteria"/>
</dbReference>
<dbReference type="Pfam" id="PF13564">
    <property type="entry name" value="DoxX_2"/>
    <property type="match status" value="1"/>
</dbReference>
<name>C1DBQ4_LARHH</name>
<dbReference type="Proteomes" id="UP000002010">
    <property type="component" value="Chromosome"/>
</dbReference>
<dbReference type="KEGG" id="lhk:LHK_02475"/>
<sequence>MKVKPLSILLPLLFLFSGGAKLAGLEFEVMAFERWGYSLWFMYFVGAVEVAGGIGLLLGRLSVLAGVCLAVMMIGAIITHILHAEWGMLIAATVIFTLLVAYTVTRRTEIIAPSLQKPQF</sequence>
<evidence type="ECO:0000256" key="5">
    <source>
        <dbReference type="SAM" id="Phobius"/>
    </source>
</evidence>
<proteinExistence type="predicted"/>
<reference evidence="6 7" key="1">
    <citation type="journal article" date="2009" name="PLoS Genet.">
        <title>The complete genome and proteome of Laribacter hongkongensis reveal potential mechanisms for adaptations to different temperatures and habitats.</title>
        <authorList>
            <person name="Woo P.C."/>
            <person name="Lau S.K."/>
            <person name="Tse H."/>
            <person name="Teng J.L."/>
            <person name="Curreem S.O."/>
            <person name="Tsang A.K."/>
            <person name="Fan R.Y."/>
            <person name="Wong G.K."/>
            <person name="Huang Y."/>
            <person name="Loman N.J."/>
            <person name="Snyder L.A."/>
            <person name="Cai J.J."/>
            <person name="Huang J.D."/>
            <person name="Mak W."/>
            <person name="Pallen M.J."/>
            <person name="Lok S."/>
            <person name="Yuen K.Y."/>
        </authorList>
    </citation>
    <scope>NUCLEOTIDE SEQUENCE [LARGE SCALE GENOMIC DNA]</scope>
    <source>
        <strain evidence="6 7">HLHK9</strain>
    </source>
</reference>
<keyword evidence="3 5" id="KW-1133">Transmembrane helix</keyword>
<accession>C1DBQ4</accession>
<gene>
    <name evidence="6" type="ordered locus">LHK_02475</name>
</gene>
<feature type="transmembrane region" description="Helical" evidence="5">
    <location>
        <begin position="63"/>
        <end position="82"/>
    </location>
</feature>
<feature type="transmembrane region" description="Helical" evidence="5">
    <location>
        <begin position="38"/>
        <end position="58"/>
    </location>
</feature>
<protein>
    <recommendedName>
        <fullName evidence="8">DoxX family protein</fullName>
    </recommendedName>
</protein>
<dbReference type="InterPro" id="IPR032808">
    <property type="entry name" value="DoxX"/>
</dbReference>
<dbReference type="HOGENOM" id="CLU_126433_7_2_4"/>
<keyword evidence="4 5" id="KW-0472">Membrane</keyword>
<evidence type="ECO:0000313" key="6">
    <source>
        <dbReference type="EMBL" id="ACO75457.1"/>
    </source>
</evidence>
<evidence type="ECO:0000256" key="3">
    <source>
        <dbReference type="ARBA" id="ARBA00022989"/>
    </source>
</evidence>
<dbReference type="EMBL" id="CP001154">
    <property type="protein sequence ID" value="ACO75457.1"/>
    <property type="molecule type" value="Genomic_DNA"/>
</dbReference>
<evidence type="ECO:0000256" key="1">
    <source>
        <dbReference type="ARBA" id="ARBA00004141"/>
    </source>
</evidence>
<evidence type="ECO:0000256" key="2">
    <source>
        <dbReference type="ARBA" id="ARBA00022692"/>
    </source>
</evidence>
<keyword evidence="7" id="KW-1185">Reference proteome</keyword>